<protein>
    <recommendedName>
        <fullName evidence="4">LysM domain-containing protein</fullName>
    </recommendedName>
</protein>
<sequence>MKYNRNFIVAGLSIVAVTTGVGCGQTTDPSGGLNSDVFNSVANRAQSPAPTNNAANPSANMTGTIRSANRSTPANEAPNHPGNTSQTQQPRAKTPPPTVQQGPKISGSIHPNSTSKPNAQVTGESTNRTVNSTTSGAPSNAVSWQTQTQTLASGVTVSLSVPGNWVRYNAVIGQMSGYEWLNPANANMHTFHPTGNVCMFGV</sequence>
<feature type="compositionally biased region" description="Polar residues" evidence="1">
    <location>
        <begin position="99"/>
        <end position="142"/>
    </location>
</feature>
<feature type="compositionally biased region" description="Low complexity" evidence="1">
    <location>
        <begin position="47"/>
        <end position="60"/>
    </location>
</feature>
<evidence type="ECO:0000313" key="2">
    <source>
        <dbReference type="EMBL" id="WAH41123.1"/>
    </source>
</evidence>
<feature type="region of interest" description="Disordered" evidence="1">
    <location>
        <begin position="44"/>
        <end position="142"/>
    </location>
</feature>
<evidence type="ECO:0000313" key="3">
    <source>
        <dbReference type="Proteomes" id="UP001164761"/>
    </source>
</evidence>
<reference evidence="2" key="1">
    <citation type="submission" date="2022-08" db="EMBL/GenBank/DDBJ databases">
        <title>Alicyclobacillus fastidiosus DSM 17978, complete genome.</title>
        <authorList>
            <person name="Wang Q."/>
            <person name="Cai R."/>
            <person name="Wang Z."/>
        </authorList>
    </citation>
    <scope>NUCLEOTIDE SEQUENCE</scope>
    <source>
        <strain evidence="2">DSM 17978</strain>
    </source>
</reference>
<gene>
    <name evidence="2" type="ORF">NZD89_23100</name>
</gene>
<evidence type="ECO:0008006" key="4">
    <source>
        <dbReference type="Google" id="ProtNLM"/>
    </source>
</evidence>
<feature type="compositionally biased region" description="Polar residues" evidence="1">
    <location>
        <begin position="81"/>
        <end position="91"/>
    </location>
</feature>
<dbReference type="PROSITE" id="PS51257">
    <property type="entry name" value="PROKAR_LIPOPROTEIN"/>
    <property type="match status" value="1"/>
</dbReference>
<organism evidence="2 3">
    <name type="scientific">Alicyclobacillus fastidiosus</name>
    <dbReference type="NCBI Taxonomy" id="392011"/>
    <lineage>
        <taxon>Bacteria</taxon>
        <taxon>Bacillati</taxon>
        <taxon>Bacillota</taxon>
        <taxon>Bacilli</taxon>
        <taxon>Bacillales</taxon>
        <taxon>Alicyclobacillaceae</taxon>
        <taxon>Alicyclobacillus</taxon>
    </lineage>
</organism>
<keyword evidence="3" id="KW-1185">Reference proteome</keyword>
<evidence type="ECO:0000256" key="1">
    <source>
        <dbReference type="SAM" id="MobiDB-lite"/>
    </source>
</evidence>
<dbReference type="Proteomes" id="UP001164761">
    <property type="component" value="Chromosome"/>
</dbReference>
<dbReference type="EMBL" id="CP104067">
    <property type="protein sequence ID" value="WAH41123.1"/>
    <property type="molecule type" value="Genomic_DNA"/>
</dbReference>
<feature type="compositionally biased region" description="Polar residues" evidence="1">
    <location>
        <begin position="61"/>
        <end position="74"/>
    </location>
</feature>
<name>A0ABY6ZE01_9BACL</name>
<dbReference type="RefSeq" id="WP_268005022.1">
    <property type="nucleotide sequence ID" value="NZ_BSUT01000001.1"/>
</dbReference>
<proteinExistence type="predicted"/>
<accession>A0ABY6ZE01</accession>